<reference evidence="1 2" key="1">
    <citation type="journal article" date="2022" name="New Phytol.">
        <title>Ecological generalism drives hyperdiversity of secondary metabolite gene clusters in xylarialean endophytes.</title>
        <authorList>
            <person name="Franco M.E.E."/>
            <person name="Wisecaver J.H."/>
            <person name="Arnold A.E."/>
            <person name="Ju Y.M."/>
            <person name="Slot J.C."/>
            <person name="Ahrendt S."/>
            <person name="Moore L.P."/>
            <person name="Eastman K.E."/>
            <person name="Scott K."/>
            <person name="Konkel Z."/>
            <person name="Mondo S.J."/>
            <person name="Kuo A."/>
            <person name="Hayes R.D."/>
            <person name="Haridas S."/>
            <person name="Andreopoulos B."/>
            <person name="Riley R."/>
            <person name="LaButti K."/>
            <person name="Pangilinan J."/>
            <person name="Lipzen A."/>
            <person name="Amirebrahimi M."/>
            <person name="Yan J."/>
            <person name="Adam C."/>
            <person name="Keymanesh K."/>
            <person name="Ng V."/>
            <person name="Louie K."/>
            <person name="Northen T."/>
            <person name="Drula E."/>
            <person name="Henrissat B."/>
            <person name="Hsieh H.M."/>
            <person name="Youens-Clark K."/>
            <person name="Lutzoni F."/>
            <person name="Miadlikowska J."/>
            <person name="Eastwood D.C."/>
            <person name="Hamelin R.C."/>
            <person name="Grigoriev I.V."/>
            <person name="U'Ren J.M."/>
        </authorList>
    </citation>
    <scope>NUCLEOTIDE SEQUENCE [LARGE SCALE GENOMIC DNA]</scope>
    <source>
        <strain evidence="1 2">CBS 119005</strain>
    </source>
</reference>
<evidence type="ECO:0000313" key="2">
    <source>
        <dbReference type="Proteomes" id="UP001497700"/>
    </source>
</evidence>
<dbReference type="EMBL" id="MU393438">
    <property type="protein sequence ID" value="KAI4868484.1"/>
    <property type="molecule type" value="Genomic_DNA"/>
</dbReference>
<evidence type="ECO:0000313" key="1">
    <source>
        <dbReference type="EMBL" id="KAI4868484.1"/>
    </source>
</evidence>
<keyword evidence="2" id="KW-1185">Reference proteome</keyword>
<name>A0ACB9ZBI1_9PEZI</name>
<dbReference type="Proteomes" id="UP001497700">
    <property type="component" value="Unassembled WGS sequence"/>
</dbReference>
<comment type="caution">
    <text evidence="1">The sequence shown here is derived from an EMBL/GenBank/DDBJ whole genome shotgun (WGS) entry which is preliminary data.</text>
</comment>
<sequence length="103" mass="11084">MCSTVWFLYSCGCVEAAVFQCLDEAALRPRGRAVCHEGRVKPMLTTLDEECHDCSRDPGLLLLLSASPPPVDVLRERDVNVPTDDRAPSPGADLSVALVESAA</sequence>
<proteinExistence type="predicted"/>
<gene>
    <name evidence="1" type="ORF">F4820DRAFT_127073</name>
</gene>
<accession>A0ACB9ZBI1</accession>
<organism evidence="1 2">
    <name type="scientific">Hypoxylon rubiginosum</name>
    <dbReference type="NCBI Taxonomy" id="110542"/>
    <lineage>
        <taxon>Eukaryota</taxon>
        <taxon>Fungi</taxon>
        <taxon>Dikarya</taxon>
        <taxon>Ascomycota</taxon>
        <taxon>Pezizomycotina</taxon>
        <taxon>Sordariomycetes</taxon>
        <taxon>Xylariomycetidae</taxon>
        <taxon>Xylariales</taxon>
        <taxon>Hypoxylaceae</taxon>
        <taxon>Hypoxylon</taxon>
    </lineage>
</organism>
<protein>
    <submittedName>
        <fullName evidence="1">Uncharacterized protein</fullName>
    </submittedName>
</protein>